<dbReference type="Proteomes" id="UP000237271">
    <property type="component" value="Unassembled WGS sequence"/>
</dbReference>
<dbReference type="GO" id="GO:0006096">
    <property type="term" value="P:glycolytic process"/>
    <property type="evidence" value="ECO:0007669"/>
    <property type="project" value="TreeGrafter"/>
</dbReference>
<dbReference type="Pfam" id="PF00044">
    <property type="entry name" value="Gp_dh_N"/>
    <property type="match status" value="1"/>
</dbReference>
<protein>
    <submittedName>
        <fullName evidence="4">Glyceraldehyde-3-phosphate dehydrogenase</fullName>
    </submittedName>
</protein>
<name>A0A2P4XC83_9STRA</name>
<dbReference type="GO" id="GO:0051287">
    <property type="term" value="F:NAD binding"/>
    <property type="evidence" value="ECO:0007669"/>
    <property type="project" value="InterPro"/>
</dbReference>
<dbReference type="InterPro" id="IPR036291">
    <property type="entry name" value="NAD(P)-bd_dom_sf"/>
</dbReference>
<accession>A0A2P4XC83</accession>
<dbReference type="EMBL" id="NCKW01015216">
    <property type="protein sequence ID" value="POM63163.1"/>
    <property type="molecule type" value="Genomic_DNA"/>
</dbReference>
<dbReference type="Gene3D" id="3.40.50.720">
    <property type="entry name" value="NAD(P)-binding Rossmann-like Domain"/>
    <property type="match status" value="1"/>
</dbReference>
<evidence type="ECO:0000259" key="3">
    <source>
        <dbReference type="SMART" id="SM00846"/>
    </source>
</evidence>
<keyword evidence="2" id="KW-0560">Oxidoreductase</keyword>
<evidence type="ECO:0000313" key="5">
    <source>
        <dbReference type="Proteomes" id="UP000237271"/>
    </source>
</evidence>
<comment type="caution">
    <text evidence="4">The sequence shown here is derived from an EMBL/GenBank/DDBJ whole genome shotgun (WGS) entry which is preliminary data.</text>
</comment>
<dbReference type="InterPro" id="IPR020831">
    <property type="entry name" value="GlycerAld/Erythrose_P_DH"/>
</dbReference>
<dbReference type="GO" id="GO:0004365">
    <property type="term" value="F:glyceraldehyde-3-phosphate dehydrogenase (NAD+) (phosphorylating) activity"/>
    <property type="evidence" value="ECO:0007669"/>
    <property type="project" value="TreeGrafter"/>
</dbReference>
<keyword evidence="5" id="KW-1185">Reference proteome</keyword>
<dbReference type="OrthoDB" id="1152826at2759"/>
<dbReference type="SMART" id="SM00846">
    <property type="entry name" value="Gp_dh_N"/>
    <property type="match status" value="1"/>
</dbReference>
<comment type="similarity">
    <text evidence="1">Belongs to the glyceraldehyde-3-phosphate dehydrogenase family.</text>
</comment>
<dbReference type="SUPFAM" id="SSF51735">
    <property type="entry name" value="NAD(P)-binding Rossmann-fold domains"/>
    <property type="match status" value="1"/>
</dbReference>
<feature type="domain" description="Glyceraldehyde 3-phosphate dehydrogenase NAD(P) binding" evidence="3">
    <location>
        <begin position="2"/>
        <end position="106"/>
    </location>
</feature>
<reference evidence="4 5" key="1">
    <citation type="journal article" date="2017" name="Genome Biol. Evol.">
        <title>Phytophthora megakarya and P. palmivora, closely related causal agents of cacao black pod rot, underwent increases in genome sizes and gene numbers by different mechanisms.</title>
        <authorList>
            <person name="Ali S.S."/>
            <person name="Shao J."/>
            <person name="Lary D.J."/>
            <person name="Kronmiller B."/>
            <person name="Shen D."/>
            <person name="Strem M.D."/>
            <person name="Amoako-Attah I."/>
            <person name="Akrofi A.Y."/>
            <person name="Begoude B.A."/>
            <person name="Ten Hoopen G.M."/>
            <person name="Coulibaly K."/>
            <person name="Kebe B.I."/>
            <person name="Melnick R.L."/>
            <person name="Guiltinan M.J."/>
            <person name="Tyler B.M."/>
            <person name="Meinhardt L.W."/>
            <person name="Bailey B.A."/>
        </authorList>
    </citation>
    <scope>NUCLEOTIDE SEQUENCE [LARGE SCALE GENOMIC DNA]</scope>
    <source>
        <strain evidence="5">sbr112.9</strain>
    </source>
</reference>
<gene>
    <name evidence="4" type="ORF">PHPALM_27574</name>
</gene>
<dbReference type="FunFam" id="3.40.50.720:FF:000001">
    <property type="entry name" value="Glyceraldehyde-3-phosphate dehydrogenase"/>
    <property type="match status" value="1"/>
</dbReference>
<dbReference type="CDD" id="cd05214">
    <property type="entry name" value="GAPDH_I_N"/>
    <property type="match status" value="1"/>
</dbReference>
<feature type="non-terminal residue" evidence="4">
    <location>
        <position position="106"/>
    </location>
</feature>
<dbReference type="AlphaFoldDB" id="A0A2P4XC83"/>
<dbReference type="InterPro" id="IPR020828">
    <property type="entry name" value="GlycerAld_3-P_DH_NAD(P)-bd"/>
</dbReference>
<evidence type="ECO:0000256" key="1">
    <source>
        <dbReference type="ARBA" id="ARBA00007406"/>
    </source>
</evidence>
<dbReference type="GO" id="GO:0005829">
    <property type="term" value="C:cytosol"/>
    <property type="evidence" value="ECO:0007669"/>
    <property type="project" value="TreeGrafter"/>
</dbReference>
<evidence type="ECO:0000256" key="2">
    <source>
        <dbReference type="ARBA" id="ARBA00023002"/>
    </source>
</evidence>
<sequence>MVNVAINGFGRIGRLVLRAAAKNPEINVVAVNDPFIATKYMEYMLKYDTVHGRFGGELSHDEQNIYVDGKAIRVFNEMNPENIKWGQEQVQYVVESTGAFTTTEKA</sequence>
<proteinExistence type="inferred from homology"/>
<organism evidence="4 5">
    <name type="scientific">Phytophthora palmivora</name>
    <dbReference type="NCBI Taxonomy" id="4796"/>
    <lineage>
        <taxon>Eukaryota</taxon>
        <taxon>Sar</taxon>
        <taxon>Stramenopiles</taxon>
        <taxon>Oomycota</taxon>
        <taxon>Peronosporomycetes</taxon>
        <taxon>Peronosporales</taxon>
        <taxon>Peronosporaceae</taxon>
        <taxon>Phytophthora</taxon>
    </lineage>
</organism>
<dbReference type="PANTHER" id="PTHR10836">
    <property type="entry name" value="GLYCERALDEHYDE 3-PHOSPHATE DEHYDROGENASE"/>
    <property type="match status" value="1"/>
</dbReference>
<dbReference type="PANTHER" id="PTHR10836:SF130">
    <property type="entry name" value="TRIOSEPHOSPHATE ISOMERASE_GLYCERALDEHYDE-3-PHOSPHATE DEHYDROGENASE"/>
    <property type="match status" value="1"/>
</dbReference>
<evidence type="ECO:0000313" key="4">
    <source>
        <dbReference type="EMBL" id="POM63163.1"/>
    </source>
</evidence>